<dbReference type="EMBL" id="KV453850">
    <property type="protein sequence ID" value="ODV86366.1"/>
    <property type="molecule type" value="Genomic_DNA"/>
</dbReference>
<reference evidence="11" key="1">
    <citation type="submission" date="2016-04" db="EMBL/GenBank/DDBJ databases">
        <title>Comparative genomics of biotechnologically important yeasts.</title>
        <authorList>
            <consortium name="DOE Joint Genome Institute"/>
            <person name="Riley R."/>
            <person name="Haridas S."/>
            <person name="Wolfe K.H."/>
            <person name="Lopes M.R."/>
            <person name="Hittinger C.T."/>
            <person name="Goker M."/>
            <person name="Salamov A."/>
            <person name="Wisecaver J."/>
            <person name="Long T.M."/>
            <person name="Aerts A.L."/>
            <person name="Barry K."/>
            <person name="Choi C."/>
            <person name="Clum A."/>
            <person name="Coughlan A.Y."/>
            <person name="Deshpande S."/>
            <person name="Douglass A.P."/>
            <person name="Hanson S.J."/>
            <person name="Klenk H.-P."/>
            <person name="Labutti K."/>
            <person name="Lapidus A."/>
            <person name="Lindquist E."/>
            <person name="Lipzen A."/>
            <person name="Meier-Kolthoff J.P."/>
            <person name="Ohm R.A."/>
            <person name="Otillar R.P."/>
            <person name="Pangilinan J."/>
            <person name="Peng Y."/>
            <person name="Rokas A."/>
            <person name="Rosa C.A."/>
            <person name="Scheuner C."/>
            <person name="Sibirny A.A."/>
            <person name="Slot J.C."/>
            <person name="Stielow J.B."/>
            <person name="Sun H."/>
            <person name="Kurtzman C.P."/>
            <person name="Blackwell M."/>
            <person name="Grigoriev I.V."/>
            <person name="Jeffries T.W."/>
        </authorList>
    </citation>
    <scope>NUCLEOTIDE SEQUENCE [LARGE SCALE GENOMIC DNA]</scope>
    <source>
        <strain evidence="11">NRRL YB-2248</strain>
    </source>
</reference>
<proteinExistence type="predicted"/>
<dbReference type="Proteomes" id="UP000094801">
    <property type="component" value="Unassembled WGS sequence"/>
</dbReference>
<feature type="domain" description="Letm1 RBD" evidence="9">
    <location>
        <begin position="1"/>
        <end position="195"/>
    </location>
</feature>
<dbReference type="PANTHER" id="PTHR14009:SF1">
    <property type="entry name" value="MITOCHONDRIAL PROTON_CALCIUM EXCHANGER PROTEIN"/>
    <property type="match status" value="1"/>
</dbReference>
<dbReference type="OrthoDB" id="275278at2759"/>
<keyword evidence="4" id="KW-1133">Transmembrane helix</keyword>
<accession>A0A1E4T3M7</accession>
<feature type="non-terminal residue" evidence="10">
    <location>
        <position position="285"/>
    </location>
</feature>
<sequence length="285" mass="32896">MIKTRIKASEFIKKTFQESPGMSIPLKLNNEDKLLFLKFFKTIQDGLRPSNNELIKIATYFKNDQVLDNLSRPQLMAMAKYMNLTTYGTDEMLRYMIRYKLLQIIKDDKAIDYEGVESLSIPELKTACASRGFKTLNASPARLRDDLKIWLDLRLRKKIPSSLLILSSTFTYGDHADDVNSYYDALLGVLSSIPDELYNVAKLEMFQNDDKLKLNILKEQDELIKEELQQRSIGSNVKDDLKLDDYENDLEIKNDIEDPQKIINSELKNVDEMKDGSKDKEGSEI</sequence>
<keyword evidence="2" id="KW-0812">Transmembrane</keyword>
<organism evidence="10 11">
    <name type="scientific">[Candida] arabinofermentans NRRL YB-2248</name>
    <dbReference type="NCBI Taxonomy" id="983967"/>
    <lineage>
        <taxon>Eukaryota</taxon>
        <taxon>Fungi</taxon>
        <taxon>Dikarya</taxon>
        <taxon>Ascomycota</taxon>
        <taxon>Saccharomycotina</taxon>
        <taxon>Pichiomycetes</taxon>
        <taxon>Pichiales</taxon>
        <taxon>Pichiaceae</taxon>
        <taxon>Ogataea</taxon>
        <taxon>Ogataea/Candida clade</taxon>
    </lineage>
</organism>
<evidence type="ECO:0000256" key="8">
    <source>
        <dbReference type="SAM" id="MobiDB-lite"/>
    </source>
</evidence>
<feature type="compositionally biased region" description="Basic and acidic residues" evidence="8">
    <location>
        <begin position="268"/>
        <end position="285"/>
    </location>
</feature>
<dbReference type="InterPro" id="IPR033122">
    <property type="entry name" value="LETM1-like_RBD"/>
</dbReference>
<dbReference type="GO" id="GO:0030003">
    <property type="term" value="P:intracellular monoatomic cation homeostasis"/>
    <property type="evidence" value="ECO:0007669"/>
    <property type="project" value="TreeGrafter"/>
</dbReference>
<dbReference type="STRING" id="983967.A0A1E4T3M7"/>
<feature type="region of interest" description="Disordered" evidence="8">
    <location>
        <begin position="263"/>
        <end position="285"/>
    </location>
</feature>
<name>A0A1E4T3M7_9ASCO</name>
<keyword evidence="6" id="KW-0472">Membrane</keyword>
<evidence type="ECO:0000256" key="4">
    <source>
        <dbReference type="ARBA" id="ARBA00022989"/>
    </source>
</evidence>
<evidence type="ECO:0000256" key="3">
    <source>
        <dbReference type="ARBA" id="ARBA00022792"/>
    </source>
</evidence>
<evidence type="ECO:0000256" key="5">
    <source>
        <dbReference type="ARBA" id="ARBA00023128"/>
    </source>
</evidence>
<evidence type="ECO:0000256" key="1">
    <source>
        <dbReference type="ARBA" id="ARBA00004434"/>
    </source>
</evidence>
<dbReference type="PROSITE" id="PS51758">
    <property type="entry name" value="LETM1_RBD"/>
    <property type="match status" value="1"/>
</dbReference>
<dbReference type="GO" id="GO:0043022">
    <property type="term" value="F:ribosome binding"/>
    <property type="evidence" value="ECO:0007669"/>
    <property type="project" value="InterPro"/>
</dbReference>
<evidence type="ECO:0000256" key="6">
    <source>
        <dbReference type="ARBA" id="ARBA00023136"/>
    </source>
</evidence>
<evidence type="ECO:0000256" key="7">
    <source>
        <dbReference type="PROSITE-ProRule" id="PRU01094"/>
    </source>
</evidence>
<evidence type="ECO:0000256" key="2">
    <source>
        <dbReference type="ARBA" id="ARBA00022692"/>
    </source>
</evidence>
<protein>
    <recommendedName>
        <fullName evidence="9">Letm1 RBD domain-containing protein</fullName>
    </recommendedName>
</protein>
<dbReference type="Pfam" id="PF07766">
    <property type="entry name" value="LETM1_RBD"/>
    <property type="match status" value="1"/>
</dbReference>
<dbReference type="GO" id="GO:0005743">
    <property type="term" value="C:mitochondrial inner membrane"/>
    <property type="evidence" value="ECO:0007669"/>
    <property type="project" value="UniProtKB-SubCell"/>
</dbReference>
<dbReference type="PANTHER" id="PTHR14009">
    <property type="entry name" value="LEUCINE ZIPPER-EF-HAND CONTAINING TRANSMEMBRANE PROTEIN"/>
    <property type="match status" value="1"/>
</dbReference>
<keyword evidence="3" id="KW-0999">Mitochondrion inner membrane</keyword>
<evidence type="ECO:0000259" key="9">
    <source>
        <dbReference type="PROSITE" id="PS51758"/>
    </source>
</evidence>
<keyword evidence="5 7" id="KW-0496">Mitochondrion</keyword>
<evidence type="ECO:0000313" key="10">
    <source>
        <dbReference type="EMBL" id="ODV86366.1"/>
    </source>
</evidence>
<gene>
    <name evidence="10" type="ORF">CANARDRAFT_27593</name>
</gene>
<keyword evidence="11" id="KW-1185">Reference proteome</keyword>
<dbReference type="AlphaFoldDB" id="A0A1E4T3M7"/>
<evidence type="ECO:0000313" key="11">
    <source>
        <dbReference type="Proteomes" id="UP000094801"/>
    </source>
</evidence>
<comment type="subcellular location">
    <subcellularLocation>
        <location evidence="1">Mitochondrion inner membrane</location>
        <topology evidence="1">Single-pass membrane protein</topology>
    </subcellularLocation>
</comment>
<dbReference type="InterPro" id="IPR044202">
    <property type="entry name" value="LETM1/MDM38-like"/>
</dbReference>